<dbReference type="PANTHER" id="PTHR43054">
    <property type="match status" value="1"/>
</dbReference>
<accession>A0ABR7G6G0</accession>
<feature type="domain" description="Gfo/Idh/MocA-like oxidoreductase N-terminal" evidence="1">
    <location>
        <begin position="3"/>
        <end position="118"/>
    </location>
</feature>
<dbReference type="Proteomes" id="UP000631576">
    <property type="component" value="Unassembled WGS sequence"/>
</dbReference>
<dbReference type="InterPro" id="IPR055170">
    <property type="entry name" value="GFO_IDH_MocA-like_dom"/>
</dbReference>
<evidence type="ECO:0000259" key="2">
    <source>
        <dbReference type="Pfam" id="PF22725"/>
    </source>
</evidence>
<dbReference type="RefSeq" id="WP_186864785.1">
    <property type="nucleotide sequence ID" value="NZ_JACOPE010000001.1"/>
</dbReference>
<dbReference type="InterPro" id="IPR036291">
    <property type="entry name" value="NAD(P)-bd_dom_sf"/>
</dbReference>
<dbReference type="Pfam" id="PF22725">
    <property type="entry name" value="GFO_IDH_MocA_C3"/>
    <property type="match status" value="1"/>
</dbReference>
<name>A0ABR7G6G0_9FIRM</name>
<proteinExistence type="predicted"/>
<gene>
    <name evidence="3" type="ORF">H8S40_05470</name>
</gene>
<dbReference type="SUPFAM" id="SSF51735">
    <property type="entry name" value="NAD(P)-binding Rossmann-fold domains"/>
    <property type="match status" value="1"/>
</dbReference>
<dbReference type="InterPro" id="IPR000683">
    <property type="entry name" value="Gfo/Idh/MocA-like_OxRdtase_N"/>
</dbReference>
<dbReference type="PANTHER" id="PTHR43054:SF1">
    <property type="entry name" value="SCYLLO-INOSITOL 2-DEHYDROGENASE (NADP(+)) IOLU"/>
    <property type="match status" value="1"/>
</dbReference>
<evidence type="ECO:0000259" key="1">
    <source>
        <dbReference type="Pfam" id="PF01408"/>
    </source>
</evidence>
<evidence type="ECO:0000313" key="3">
    <source>
        <dbReference type="EMBL" id="MBC5683022.1"/>
    </source>
</evidence>
<reference evidence="3 4" key="1">
    <citation type="submission" date="2020-08" db="EMBL/GenBank/DDBJ databases">
        <title>Genome public.</title>
        <authorList>
            <person name="Liu C."/>
            <person name="Sun Q."/>
        </authorList>
    </citation>
    <scope>NUCLEOTIDE SEQUENCE [LARGE SCALE GENOMIC DNA]</scope>
    <source>
        <strain evidence="3 4">NSJ-13</strain>
    </source>
</reference>
<dbReference type="EMBL" id="JACOPE010000001">
    <property type="protein sequence ID" value="MBC5683022.1"/>
    <property type="molecule type" value="Genomic_DNA"/>
</dbReference>
<organism evidence="3 4">
    <name type="scientific">Ruminococcus hominis</name>
    <dbReference type="NCBI Taxonomy" id="2763065"/>
    <lineage>
        <taxon>Bacteria</taxon>
        <taxon>Bacillati</taxon>
        <taxon>Bacillota</taxon>
        <taxon>Clostridia</taxon>
        <taxon>Eubacteriales</taxon>
        <taxon>Oscillospiraceae</taxon>
        <taxon>Ruminococcus</taxon>
    </lineage>
</organism>
<dbReference type="Gene3D" id="3.30.360.10">
    <property type="entry name" value="Dihydrodipicolinate Reductase, domain 2"/>
    <property type="match status" value="1"/>
</dbReference>
<evidence type="ECO:0000313" key="4">
    <source>
        <dbReference type="Proteomes" id="UP000631576"/>
    </source>
</evidence>
<keyword evidence="4" id="KW-1185">Reference proteome</keyword>
<dbReference type="Gene3D" id="3.40.50.720">
    <property type="entry name" value="NAD(P)-binding Rossmann-like Domain"/>
    <property type="match status" value="1"/>
</dbReference>
<dbReference type="SUPFAM" id="SSF55347">
    <property type="entry name" value="Glyceraldehyde-3-phosphate dehydrogenase-like, C-terminal domain"/>
    <property type="match status" value="1"/>
</dbReference>
<dbReference type="Pfam" id="PF01408">
    <property type="entry name" value="GFO_IDH_MocA"/>
    <property type="match status" value="1"/>
</dbReference>
<feature type="domain" description="GFO/IDH/MocA-like oxidoreductase" evidence="2">
    <location>
        <begin position="138"/>
        <end position="247"/>
    </location>
</feature>
<protein>
    <submittedName>
        <fullName evidence="3">Gfo/Idh/MocA family oxidoreductase</fullName>
    </submittedName>
</protein>
<comment type="caution">
    <text evidence="3">The sequence shown here is derived from an EMBL/GenBank/DDBJ whole genome shotgun (WGS) entry which is preliminary data.</text>
</comment>
<sequence>MKIKIGIIGTNKISHKFCEAAIQNPQTELFAVYSRAQQTGECFAQKYNIKHVFTDYTDFLDSGLDAVYIASPNYIHCEQAIQAMESGKHVLCEKVMAINEQEAEAMIACAKKNHVILLEAMKSDFDPAFELVKEQLPRIGTLRRVEFEFCQYSSRYDNFLNGIVENAFDPELLNSAARDIGVYCIHAIVRLFGEPEKVEAYSTFLSNGFEGSGVVLMKYPDFLAQAVYSKITASVNPSVIQGEKGSILLNHIGSPTEIEIRLRKGDRDGLEDGTCEKLPYKPVENNMIYEIQKFYDLIKEENVEHPYLDISLNTIRIIDQIHKSDKIARKS</sequence>